<dbReference type="InterPro" id="IPR058329">
    <property type="entry name" value="Arp1_N"/>
</dbReference>
<evidence type="ECO:0000313" key="4">
    <source>
        <dbReference type="EMBL" id="KAL2815873.1"/>
    </source>
</evidence>
<keyword evidence="1" id="KW-0732">Signal</keyword>
<evidence type="ECO:0000259" key="3">
    <source>
        <dbReference type="Pfam" id="PF26053"/>
    </source>
</evidence>
<dbReference type="PANTHER" id="PTHR46310">
    <property type="entry name" value="AMIDASE 1"/>
    <property type="match status" value="1"/>
</dbReference>
<sequence length="689" mass="75655">MKWNLSISFTTVGLLLGSLVSATPIKRSAPKPLQKTAEGGVVYELGNITYFANTKYPKAVLDAAHFEGDGLTLVPITVIVANQSTISGEYLKTTIAEYLVGDDVFSEDFLGSLYLSSTIRNTKLERSALDYIQSLNVRRFYLDSNVIHHEKAAIMLGGVSEKALPSGPYTITVLGASVSFFETYRLYRDEYRDFITGTYASNDGTDSFTALNVMCSKWWDPMIPIPSRIHFWRDSRPLAGTRVAIKDLYDMKGLQTSGGSQAWIRVTPIANTTAPAIQRLVDLGAVLVGKFKLAQFASGANPWDWVDEHYPFNPRGDGYLTCSASSSGGGCSIAAYDWLDNAIGSDTGSSMRRPASVSGTFGNRPSQGMISLEGAIPLGWAQDTAGVFSRDPHQWVRFAKIWYGDANLYQDTSITGLPPLNVPVDSGFPKRILYPTDYLPLANPAAQAILETVLSNMTQLFNMTIDRLNFTTTVTNATIFPEQETANFTNWDILGSFGGALSGYSQQVDVMGPLLTAWAELFDGRFPPVDPAWRQSWTELAQSPVNQSMYDSALKQKAVTTKWFNENILFETPESCSESMMICDIGTGGLPSFREEGLNENANASFLAVLPEGARITCANICPQFACADYTIPLGQVPYQSPITMVTEYYPVSINMIVRRGCDFMLFDLVEKLADAGIIRPVKTGRTLF</sequence>
<feature type="signal peptide" evidence="1">
    <location>
        <begin position="1"/>
        <end position="22"/>
    </location>
</feature>
<feature type="domain" description="Scytalone dehydratase-like protein Arp1 N-terminal" evidence="3">
    <location>
        <begin position="55"/>
        <end position="185"/>
    </location>
</feature>
<protein>
    <submittedName>
        <fullName evidence="4">Amidase family protein</fullName>
    </submittedName>
</protein>
<proteinExistence type="predicted"/>
<dbReference type="Pfam" id="PF26053">
    <property type="entry name" value="DUF8016"/>
    <property type="match status" value="1"/>
</dbReference>
<accession>A0ABR4HK59</accession>
<dbReference type="Proteomes" id="UP001610335">
    <property type="component" value="Unassembled WGS sequence"/>
</dbReference>
<comment type="caution">
    <text evidence="4">The sequence shown here is derived from an EMBL/GenBank/DDBJ whole genome shotgun (WGS) entry which is preliminary data.</text>
</comment>
<dbReference type="SUPFAM" id="SSF75304">
    <property type="entry name" value="Amidase signature (AS) enzymes"/>
    <property type="match status" value="1"/>
</dbReference>
<evidence type="ECO:0000256" key="1">
    <source>
        <dbReference type="SAM" id="SignalP"/>
    </source>
</evidence>
<dbReference type="EMBL" id="JBFXLS010000107">
    <property type="protein sequence ID" value="KAL2815873.1"/>
    <property type="molecule type" value="Genomic_DNA"/>
</dbReference>
<dbReference type="Pfam" id="PF01425">
    <property type="entry name" value="Amidase"/>
    <property type="match status" value="1"/>
</dbReference>
<keyword evidence="5" id="KW-1185">Reference proteome</keyword>
<feature type="domain" description="Amidase" evidence="2">
    <location>
        <begin position="234"/>
        <end position="412"/>
    </location>
</feature>
<feature type="chain" id="PRO_5045517042" evidence="1">
    <location>
        <begin position="23"/>
        <end position="689"/>
    </location>
</feature>
<dbReference type="PANTHER" id="PTHR46310:SF7">
    <property type="entry name" value="AMIDASE 1"/>
    <property type="match status" value="1"/>
</dbReference>
<dbReference type="Gene3D" id="3.90.1300.10">
    <property type="entry name" value="Amidase signature (AS) domain"/>
    <property type="match status" value="1"/>
</dbReference>
<reference evidence="4 5" key="1">
    <citation type="submission" date="2024-07" db="EMBL/GenBank/DDBJ databases">
        <title>Section-level genome sequencing and comparative genomics of Aspergillus sections Usti and Cavernicolus.</title>
        <authorList>
            <consortium name="Lawrence Berkeley National Laboratory"/>
            <person name="Nybo J.L."/>
            <person name="Vesth T.C."/>
            <person name="Theobald S."/>
            <person name="Frisvad J.C."/>
            <person name="Larsen T.O."/>
            <person name="Kjaerboelling I."/>
            <person name="Rothschild-Mancinelli K."/>
            <person name="Lyhne E.K."/>
            <person name="Kogle M.E."/>
            <person name="Barry K."/>
            <person name="Clum A."/>
            <person name="Na H."/>
            <person name="Ledsgaard L."/>
            <person name="Lin J."/>
            <person name="Lipzen A."/>
            <person name="Kuo A."/>
            <person name="Riley R."/>
            <person name="Mondo S."/>
            <person name="LaButti K."/>
            <person name="Haridas S."/>
            <person name="Pangalinan J."/>
            <person name="Salamov A.A."/>
            <person name="Simmons B.A."/>
            <person name="Magnuson J.K."/>
            <person name="Chen J."/>
            <person name="Drula E."/>
            <person name="Henrissat B."/>
            <person name="Wiebenga A."/>
            <person name="Lubbers R.J."/>
            <person name="Gomes A.C."/>
            <person name="Makela M.R."/>
            <person name="Stajich J."/>
            <person name="Grigoriev I.V."/>
            <person name="Mortensen U.H."/>
            <person name="De vries R.P."/>
            <person name="Baker S.E."/>
            <person name="Andersen M.R."/>
        </authorList>
    </citation>
    <scope>NUCLEOTIDE SEQUENCE [LARGE SCALE GENOMIC DNA]</scope>
    <source>
        <strain evidence="4 5">CBS 600.67</strain>
    </source>
</reference>
<organism evidence="4 5">
    <name type="scientific">Aspergillus cavernicola</name>
    <dbReference type="NCBI Taxonomy" id="176166"/>
    <lineage>
        <taxon>Eukaryota</taxon>
        <taxon>Fungi</taxon>
        <taxon>Dikarya</taxon>
        <taxon>Ascomycota</taxon>
        <taxon>Pezizomycotina</taxon>
        <taxon>Eurotiomycetes</taxon>
        <taxon>Eurotiomycetidae</taxon>
        <taxon>Eurotiales</taxon>
        <taxon>Aspergillaceae</taxon>
        <taxon>Aspergillus</taxon>
        <taxon>Aspergillus subgen. Nidulantes</taxon>
    </lineage>
</organism>
<evidence type="ECO:0000313" key="5">
    <source>
        <dbReference type="Proteomes" id="UP001610335"/>
    </source>
</evidence>
<name>A0ABR4HK59_9EURO</name>
<dbReference type="InterPro" id="IPR036928">
    <property type="entry name" value="AS_sf"/>
</dbReference>
<dbReference type="InterPro" id="IPR023631">
    <property type="entry name" value="Amidase_dom"/>
</dbReference>
<evidence type="ECO:0000259" key="2">
    <source>
        <dbReference type="Pfam" id="PF01425"/>
    </source>
</evidence>
<gene>
    <name evidence="4" type="ORF">BDW59DRAFT_177505</name>
</gene>